<name>A0A1I3X5B2_9PSEU</name>
<gene>
    <name evidence="2" type="ORF">SAMN05421835_114129</name>
</gene>
<evidence type="ECO:0000313" key="2">
    <source>
        <dbReference type="EMBL" id="SFK14046.1"/>
    </source>
</evidence>
<keyword evidence="1" id="KW-0732">Signal</keyword>
<dbReference type="AlphaFoldDB" id="A0A1I3X5B2"/>
<dbReference type="STRING" id="115433.SAMN05421835_114129"/>
<dbReference type="RefSeq" id="WP_091511088.1">
    <property type="nucleotide sequence ID" value="NZ_FORP01000014.1"/>
</dbReference>
<evidence type="ECO:0008006" key="4">
    <source>
        <dbReference type="Google" id="ProtNLM"/>
    </source>
</evidence>
<keyword evidence="3" id="KW-1185">Reference proteome</keyword>
<dbReference type="PROSITE" id="PS51257">
    <property type="entry name" value="PROKAR_LIPOPROTEIN"/>
    <property type="match status" value="1"/>
</dbReference>
<accession>A0A1I3X5B2</accession>
<protein>
    <recommendedName>
        <fullName evidence="4">Lipoprotein</fullName>
    </recommendedName>
</protein>
<evidence type="ECO:0000256" key="1">
    <source>
        <dbReference type="SAM" id="SignalP"/>
    </source>
</evidence>
<proteinExistence type="predicted"/>
<dbReference type="Proteomes" id="UP000199025">
    <property type="component" value="Unassembled WGS sequence"/>
</dbReference>
<feature type="signal peptide" evidence="1">
    <location>
        <begin position="1"/>
        <end position="19"/>
    </location>
</feature>
<reference evidence="2 3" key="1">
    <citation type="submission" date="2016-10" db="EMBL/GenBank/DDBJ databases">
        <authorList>
            <person name="de Groot N.N."/>
        </authorList>
    </citation>
    <scope>NUCLEOTIDE SEQUENCE [LARGE SCALE GENOMIC DNA]</scope>
    <source>
        <strain evidence="2 3">DSM 44468</strain>
    </source>
</reference>
<feature type="chain" id="PRO_5039127135" description="Lipoprotein" evidence="1">
    <location>
        <begin position="20"/>
        <end position="341"/>
    </location>
</feature>
<dbReference type="EMBL" id="FORP01000014">
    <property type="protein sequence ID" value="SFK14046.1"/>
    <property type="molecule type" value="Genomic_DNA"/>
</dbReference>
<organism evidence="2 3">
    <name type="scientific">Amycolatopsis sacchari</name>
    <dbReference type="NCBI Taxonomy" id="115433"/>
    <lineage>
        <taxon>Bacteria</taxon>
        <taxon>Bacillati</taxon>
        <taxon>Actinomycetota</taxon>
        <taxon>Actinomycetes</taxon>
        <taxon>Pseudonocardiales</taxon>
        <taxon>Pseudonocardiaceae</taxon>
        <taxon>Amycolatopsis</taxon>
    </lineage>
</organism>
<sequence>MSRWTVTAFLALVAVLTLAACEASPSGAGPDVRAAVDGALGALADETAVTYEPGGEAAFTVTGNGLVSGVLPIRGQQVRALRAGGDLYLRAPAAHWQAQGMAADRAIEYGTRWARSALGFDPGWTFAPPAVARALRAAVPDVVRPVRTTLADGLDVFDLSGLRVTAIPPYRVVSFASALLAPAVDQTFGPAQIGVRPVPGAGLGAVRREFDDAVDSLGQPFVAGPVVTTTVTGHTLDCGASGSCTDTVHVDTKLLGNAPKASARLVLRSRVSSPKLGEQDCGQELVAPLDTGTTLSCSVKFSLPRLGGSAKVAAAPMVTAEPVATVDPGELKREAAAALGR</sequence>
<dbReference type="OrthoDB" id="3598838at2"/>
<evidence type="ECO:0000313" key="3">
    <source>
        <dbReference type="Proteomes" id="UP000199025"/>
    </source>
</evidence>